<keyword evidence="2" id="KW-1185">Reference proteome</keyword>
<reference evidence="1 2" key="1">
    <citation type="submission" date="2020-08" db="EMBL/GenBank/DDBJ databases">
        <title>Cohnella phylogeny.</title>
        <authorList>
            <person name="Dunlap C."/>
        </authorList>
    </citation>
    <scope>NUCLEOTIDE SEQUENCE [LARGE SCALE GENOMIC DNA]</scope>
    <source>
        <strain evidence="1 2">CBP 2801</strain>
    </source>
</reference>
<comment type="caution">
    <text evidence="1">The sequence shown here is derived from an EMBL/GenBank/DDBJ whole genome shotgun (WGS) entry which is preliminary data.</text>
</comment>
<evidence type="ECO:0000313" key="1">
    <source>
        <dbReference type="EMBL" id="MBB6731501.1"/>
    </source>
</evidence>
<dbReference type="AlphaFoldDB" id="A0A7X0SKF2"/>
<accession>A0A7X0SKF2</accession>
<organism evidence="1 2">
    <name type="scientific">Cohnella zeiphila</name>
    <dbReference type="NCBI Taxonomy" id="2761120"/>
    <lineage>
        <taxon>Bacteria</taxon>
        <taxon>Bacillati</taxon>
        <taxon>Bacillota</taxon>
        <taxon>Bacilli</taxon>
        <taxon>Bacillales</taxon>
        <taxon>Paenibacillaceae</taxon>
        <taxon>Cohnella</taxon>
    </lineage>
</organism>
<evidence type="ECO:0000313" key="2">
    <source>
        <dbReference type="Proteomes" id="UP000564644"/>
    </source>
</evidence>
<name>A0A7X0SKF2_9BACL</name>
<protein>
    <submittedName>
        <fullName evidence="1">Uncharacterized protein</fullName>
    </submittedName>
</protein>
<gene>
    <name evidence="1" type="ORF">H7C18_11335</name>
</gene>
<dbReference type="RefSeq" id="WP_185129170.1">
    <property type="nucleotide sequence ID" value="NZ_JACJVO010000012.1"/>
</dbReference>
<proteinExistence type="predicted"/>
<dbReference type="Proteomes" id="UP000564644">
    <property type="component" value="Unassembled WGS sequence"/>
</dbReference>
<sequence length="82" mass="9198">MTIGYPPSWSKDGDKIVWDSQPVTGNWYASITRLGNDAHATQPIGWFTDADIIDVSDIYVTKDGIQRVYRVQTSIDFADFIG</sequence>
<dbReference type="EMBL" id="JACJVO010000012">
    <property type="protein sequence ID" value="MBB6731501.1"/>
    <property type="molecule type" value="Genomic_DNA"/>
</dbReference>